<dbReference type="EMBL" id="KZ305028">
    <property type="protein sequence ID" value="PIA50932.1"/>
    <property type="molecule type" value="Genomic_DNA"/>
</dbReference>
<feature type="coiled-coil region" evidence="1">
    <location>
        <begin position="57"/>
        <end position="84"/>
    </location>
</feature>
<organism evidence="3 4">
    <name type="scientific">Aquilegia coerulea</name>
    <name type="common">Rocky mountain columbine</name>
    <dbReference type="NCBI Taxonomy" id="218851"/>
    <lineage>
        <taxon>Eukaryota</taxon>
        <taxon>Viridiplantae</taxon>
        <taxon>Streptophyta</taxon>
        <taxon>Embryophyta</taxon>
        <taxon>Tracheophyta</taxon>
        <taxon>Spermatophyta</taxon>
        <taxon>Magnoliopsida</taxon>
        <taxon>Ranunculales</taxon>
        <taxon>Ranunculaceae</taxon>
        <taxon>Thalictroideae</taxon>
        <taxon>Aquilegia</taxon>
    </lineage>
</organism>
<sequence>MDQLLELHKADEKTILKLEDDIGSKCMEVEQVNEKLDKLWTSMEQMQSSIRRKDETIVVLNGEVQQANKKLEKLQSSMEQLQSSIGGKDETIVILKGEVEQTNMKVDKLVTSMQQLESSNTRKDEIIGKLKADLAKFEEETTKSKKEPSKLSEKVEILRKSEGASLMPVLNSYSGPLTRSMARQKRSMEIPTTSHALEGVSIAPVMISCTTKPCTQVRRPTRSQVRKPVSKTESLGSQVFDIEKTEMKKSITRKRKPDEDNSILEQKPRTRKKQCSS</sequence>
<evidence type="ECO:0000256" key="1">
    <source>
        <dbReference type="SAM" id="Coils"/>
    </source>
</evidence>
<dbReference type="AlphaFoldDB" id="A0A2G5E581"/>
<dbReference type="STRING" id="218851.A0A2G5E581"/>
<dbReference type="PANTHER" id="PTHR35992:SF1">
    <property type="entry name" value="CYTOMATRIX PROTEIN-LIKE PROTEIN"/>
    <property type="match status" value="1"/>
</dbReference>
<dbReference type="InParanoid" id="A0A2G5E581"/>
<evidence type="ECO:0000313" key="4">
    <source>
        <dbReference type="Proteomes" id="UP000230069"/>
    </source>
</evidence>
<gene>
    <name evidence="3" type="ORF">AQUCO_01100033v1</name>
</gene>
<protein>
    <submittedName>
        <fullName evidence="3">Uncharacterized protein</fullName>
    </submittedName>
</protein>
<dbReference type="OrthoDB" id="1921280at2759"/>
<proteinExistence type="predicted"/>
<feature type="region of interest" description="Disordered" evidence="2">
    <location>
        <begin position="217"/>
        <end position="277"/>
    </location>
</feature>
<keyword evidence="1" id="KW-0175">Coiled coil</keyword>
<dbReference type="Gene3D" id="1.10.287.1490">
    <property type="match status" value="1"/>
</dbReference>
<feature type="compositionally biased region" description="Basic residues" evidence="2">
    <location>
        <begin position="219"/>
        <end position="229"/>
    </location>
</feature>
<name>A0A2G5E581_AQUCA</name>
<reference evidence="3 4" key="1">
    <citation type="submission" date="2017-09" db="EMBL/GenBank/DDBJ databases">
        <title>WGS assembly of Aquilegia coerulea Goldsmith.</title>
        <authorList>
            <person name="Hodges S."/>
            <person name="Kramer E."/>
            <person name="Nordborg M."/>
            <person name="Tomkins J."/>
            <person name="Borevitz J."/>
            <person name="Derieg N."/>
            <person name="Yan J."/>
            <person name="Mihaltcheva S."/>
            <person name="Hayes R.D."/>
            <person name="Rokhsar D."/>
        </authorList>
    </citation>
    <scope>NUCLEOTIDE SEQUENCE [LARGE SCALE GENOMIC DNA]</scope>
    <source>
        <strain evidence="4">cv. Goldsmith</strain>
    </source>
</reference>
<dbReference type="PANTHER" id="PTHR35992">
    <property type="entry name" value="CYTOMATRIX PROTEIN-LIKE PROTEIN"/>
    <property type="match status" value="1"/>
</dbReference>
<accession>A0A2G5E581</accession>
<keyword evidence="4" id="KW-1185">Reference proteome</keyword>
<evidence type="ECO:0000313" key="3">
    <source>
        <dbReference type="EMBL" id="PIA50932.1"/>
    </source>
</evidence>
<evidence type="ECO:0000256" key="2">
    <source>
        <dbReference type="SAM" id="MobiDB-lite"/>
    </source>
</evidence>
<dbReference type="Proteomes" id="UP000230069">
    <property type="component" value="Unassembled WGS sequence"/>
</dbReference>